<keyword evidence="4 5" id="KW-0326">Glycosidase</keyword>
<dbReference type="Gene3D" id="3.20.20.70">
    <property type="entry name" value="Aldolase class I"/>
    <property type="match status" value="1"/>
</dbReference>
<dbReference type="GO" id="GO:0004557">
    <property type="term" value="F:alpha-galactosidase activity"/>
    <property type="evidence" value="ECO:0007669"/>
    <property type="project" value="UniProtKB-EC"/>
</dbReference>
<gene>
    <name evidence="7" type="ORF">H9728_06290</name>
</gene>
<reference evidence="7" key="2">
    <citation type="submission" date="2021-04" db="EMBL/GenBank/DDBJ databases">
        <authorList>
            <person name="Gilroy R."/>
        </authorList>
    </citation>
    <scope>NUCLEOTIDE SEQUENCE</scope>
    <source>
        <strain evidence="7">CHK199-9574</strain>
    </source>
</reference>
<dbReference type="InterPro" id="IPR002241">
    <property type="entry name" value="Glyco_hydro_27"/>
</dbReference>
<evidence type="ECO:0000256" key="3">
    <source>
        <dbReference type="ARBA" id="ARBA00022801"/>
    </source>
</evidence>
<dbReference type="CDD" id="cd14792">
    <property type="entry name" value="GH27"/>
    <property type="match status" value="1"/>
</dbReference>
<evidence type="ECO:0000256" key="4">
    <source>
        <dbReference type="ARBA" id="ARBA00023295"/>
    </source>
</evidence>
<dbReference type="EC" id="3.2.1.22" evidence="5"/>
<comment type="caution">
    <text evidence="7">The sequence shown here is derived from an EMBL/GenBank/DDBJ whole genome shotgun (WGS) entry which is preliminary data.</text>
</comment>
<comment type="catalytic activity">
    <reaction evidence="5">
        <text>Hydrolysis of terminal, non-reducing alpha-D-galactose residues in alpha-D-galactosides, including galactose oligosaccharides, galactomannans and galactolipids.</text>
        <dbReference type="EC" id="3.2.1.22"/>
    </reaction>
</comment>
<reference evidence="7" key="1">
    <citation type="journal article" date="2021" name="PeerJ">
        <title>Extensive microbial diversity within the chicken gut microbiome revealed by metagenomics and culture.</title>
        <authorList>
            <person name="Gilroy R."/>
            <person name="Ravi A."/>
            <person name="Getino M."/>
            <person name="Pursley I."/>
            <person name="Horton D.L."/>
            <person name="Alikhan N.F."/>
            <person name="Baker D."/>
            <person name="Gharbi K."/>
            <person name="Hall N."/>
            <person name="Watson M."/>
            <person name="Adriaenssens E.M."/>
            <person name="Foster-Nyarko E."/>
            <person name="Jarju S."/>
            <person name="Secka A."/>
            <person name="Antonio M."/>
            <person name="Oren A."/>
            <person name="Chaudhuri R.R."/>
            <person name="La Ragione R."/>
            <person name="Hildebrand F."/>
            <person name="Pallen M.J."/>
        </authorList>
    </citation>
    <scope>NUCLEOTIDE SEQUENCE</scope>
    <source>
        <strain evidence="7">CHK199-9574</strain>
    </source>
</reference>
<keyword evidence="2" id="KW-0732">Signal</keyword>
<feature type="domain" description="Alpha galactosidase C-terminal" evidence="6">
    <location>
        <begin position="290"/>
        <end position="366"/>
    </location>
</feature>
<comment type="similarity">
    <text evidence="1 5">Belongs to the glycosyl hydrolase 27 family.</text>
</comment>
<evidence type="ECO:0000313" key="8">
    <source>
        <dbReference type="Proteomes" id="UP000824135"/>
    </source>
</evidence>
<evidence type="ECO:0000256" key="5">
    <source>
        <dbReference type="RuleBase" id="RU361168"/>
    </source>
</evidence>
<name>A0A9D1Z832_9FIRM</name>
<dbReference type="Proteomes" id="UP000824135">
    <property type="component" value="Unassembled WGS sequence"/>
</dbReference>
<dbReference type="GO" id="GO:0005975">
    <property type="term" value="P:carbohydrate metabolic process"/>
    <property type="evidence" value="ECO:0007669"/>
    <property type="project" value="InterPro"/>
</dbReference>
<evidence type="ECO:0000256" key="2">
    <source>
        <dbReference type="ARBA" id="ARBA00022729"/>
    </source>
</evidence>
<keyword evidence="3 5" id="KW-0378">Hydrolase</keyword>
<dbReference type="PANTHER" id="PTHR11452">
    <property type="entry name" value="ALPHA-GALACTOSIDASE/ALPHA-N-ACETYLGALACTOSAMINIDASE"/>
    <property type="match status" value="1"/>
</dbReference>
<evidence type="ECO:0000259" key="6">
    <source>
        <dbReference type="Pfam" id="PF17801"/>
    </source>
</evidence>
<dbReference type="FunFam" id="3.20.20.70:FF:000197">
    <property type="entry name" value="Alpha-galactosidase"/>
    <property type="match status" value="1"/>
</dbReference>
<dbReference type="SUPFAM" id="SSF51445">
    <property type="entry name" value="(Trans)glycosidases"/>
    <property type="match status" value="1"/>
</dbReference>
<proteinExistence type="inferred from homology"/>
<dbReference type="AlphaFoldDB" id="A0A9D1Z832"/>
<dbReference type="InterPro" id="IPR017853">
    <property type="entry name" value="GH"/>
</dbReference>
<dbReference type="EMBL" id="DXCO01000038">
    <property type="protein sequence ID" value="HIY78636.1"/>
    <property type="molecule type" value="Genomic_DNA"/>
</dbReference>
<dbReference type="PRINTS" id="PR00740">
    <property type="entry name" value="GLHYDRLASE27"/>
</dbReference>
<sequence length="373" mass="41408">MKINKPPMGWNSWNTFAENIDEQLILDSADALIEKGLLDAGYNYVVIDDCWALRERGKDGKIVPDPKKFPNGMRSLADKLHAKGLKFGMYSCSGLMTCAQYPSSLDREWIDAQSFAEWGVDFLKYDYCYRPANRKGEESYRAMGLALANSGRDILFSACSWGADKTHEWIRTTGADMWRSTGDIFDNWNSIKSLIEQQFDRLPFGGKGCFNDMDMLVIGMHGKGHVGLGGCTETEYKTHFAAWCMLQSPLMIGCDLRSADDFTLSLLKNSVLIGIDQDEKCAQTYRLGGDEAPVLVRALENGDVAIGLFNLADGEKHAWLTLNDIGIGVNSGKTLELTDCWTGEKSIVKNGYVGSRLAPHSSIVYRGKIVDAK</sequence>
<dbReference type="SUPFAM" id="SSF51011">
    <property type="entry name" value="Glycosyl hydrolase domain"/>
    <property type="match status" value="1"/>
</dbReference>
<protein>
    <recommendedName>
        <fullName evidence="5">Alpha-galactosidase</fullName>
        <ecNumber evidence="5">3.2.1.22</ecNumber>
    </recommendedName>
    <alternativeName>
        <fullName evidence="5">Melibiase</fullName>
    </alternativeName>
</protein>
<organism evidence="7 8">
    <name type="scientific">Candidatus Borkfalkia excrementavium</name>
    <dbReference type="NCBI Taxonomy" id="2838505"/>
    <lineage>
        <taxon>Bacteria</taxon>
        <taxon>Bacillati</taxon>
        <taxon>Bacillota</taxon>
        <taxon>Clostridia</taxon>
        <taxon>Christensenellales</taxon>
        <taxon>Christensenellaceae</taxon>
        <taxon>Candidatus Borkfalkia</taxon>
    </lineage>
</organism>
<dbReference type="PANTHER" id="PTHR11452:SF75">
    <property type="entry name" value="ALPHA-GALACTOSIDASE MEL1"/>
    <property type="match status" value="1"/>
</dbReference>
<dbReference type="Gene3D" id="2.60.40.1180">
    <property type="entry name" value="Golgi alpha-mannosidase II"/>
    <property type="match status" value="1"/>
</dbReference>
<evidence type="ECO:0000256" key="1">
    <source>
        <dbReference type="ARBA" id="ARBA00009743"/>
    </source>
</evidence>
<keyword evidence="5" id="KW-1015">Disulfide bond</keyword>
<dbReference type="InterPro" id="IPR013780">
    <property type="entry name" value="Glyco_hydro_b"/>
</dbReference>
<evidence type="ECO:0000313" key="7">
    <source>
        <dbReference type="EMBL" id="HIY78636.1"/>
    </source>
</evidence>
<dbReference type="Pfam" id="PF16499">
    <property type="entry name" value="Melibiase_2"/>
    <property type="match status" value="1"/>
</dbReference>
<accession>A0A9D1Z832</accession>
<dbReference type="Pfam" id="PF17801">
    <property type="entry name" value="Melibiase_C"/>
    <property type="match status" value="1"/>
</dbReference>
<dbReference type="InterPro" id="IPR013785">
    <property type="entry name" value="Aldolase_TIM"/>
</dbReference>
<dbReference type="InterPro" id="IPR041233">
    <property type="entry name" value="Melibiase_C"/>
</dbReference>